<evidence type="ECO:0000256" key="2">
    <source>
        <dbReference type="ARBA" id="ARBA00022729"/>
    </source>
</evidence>
<dbReference type="Proteomes" id="UP000059680">
    <property type="component" value="Chromosome 2"/>
</dbReference>
<dbReference type="FunFam" id="3.80.10.10:FF:000383">
    <property type="entry name" value="Leucine-rich repeat receptor protein kinase EMS1"/>
    <property type="match status" value="1"/>
</dbReference>
<reference evidence="5 6" key="3">
    <citation type="journal article" date="2013" name="Rice">
        <title>Improvement of the Oryza sativa Nipponbare reference genome using next generation sequence and optical map data.</title>
        <authorList>
            <person name="Kawahara Y."/>
            <person name="de la Bastide M."/>
            <person name="Hamilton J.P."/>
            <person name="Kanamori H."/>
            <person name="McCombie W.R."/>
            <person name="Ouyang S."/>
            <person name="Schwartz D.C."/>
            <person name="Tanaka T."/>
            <person name="Wu J."/>
            <person name="Zhou S."/>
            <person name="Childs K.L."/>
            <person name="Davidson R.M."/>
            <person name="Lin H."/>
            <person name="Quesada-Ocampo L."/>
            <person name="Vaillancourt B."/>
            <person name="Sakai H."/>
            <person name="Lee S.S."/>
            <person name="Kim J."/>
            <person name="Numa H."/>
            <person name="Itoh T."/>
            <person name="Buell C.R."/>
            <person name="Matsumoto T."/>
        </authorList>
    </citation>
    <scope>NUCLEOTIDE SEQUENCE [LARGE SCALE GENOMIC DNA]</scope>
    <source>
        <strain evidence="6">cv. Nipponbare</strain>
    </source>
</reference>
<dbReference type="InterPro" id="IPR053211">
    <property type="entry name" value="DNA_repair-toleration"/>
</dbReference>
<dbReference type="OMA" id="QFSSHAY"/>
<dbReference type="Pfam" id="PF00560">
    <property type="entry name" value="LRR_1"/>
    <property type="match status" value="3"/>
</dbReference>
<dbReference type="FunFam" id="3.80.10.10:FF:000565">
    <property type="entry name" value="Leucine-rich repeat receptor-like kinase protein FLORAL ORGAN NUMBER1"/>
    <property type="match status" value="1"/>
</dbReference>
<dbReference type="GO" id="GO:0038023">
    <property type="term" value="F:signaling receptor activity"/>
    <property type="evidence" value="ECO:0000318"/>
    <property type="project" value="GO_Central"/>
</dbReference>
<gene>
    <name evidence="5" type="ordered locus">Os02g0614966</name>
    <name evidence="5" type="ORF">OSNPB_020614966</name>
</gene>
<keyword evidence="2" id="KW-0732">Signal</keyword>
<reference evidence="5 6" key="2">
    <citation type="journal article" date="2013" name="Plant Cell Physiol.">
        <title>Rice Annotation Project Database (RAP-DB): an integrative and interactive database for rice genomics.</title>
        <authorList>
            <person name="Sakai H."/>
            <person name="Lee S.S."/>
            <person name="Tanaka T."/>
            <person name="Numa H."/>
            <person name="Kim J."/>
            <person name="Kawahara Y."/>
            <person name="Wakimoto H."/>
            <person name="Yang C.C."/>
            <person name="Iwamoto M."/>
            <person name="Abe T."/>
            <person name="Yamada Y."/>
            <person name="Muto A."/>
            <person name="Inokuchi H."/>
            <person name="Ikemura T."/>
            <person name="Matsumoto T."/>
            <person name="Sasaki T."/>
            <person name="Itoh T."/>
        </authorList>
    </citation>
    <scope>NUCLEOTIDE SEQUENCE [LARGE SCALE GENOMIC DNA]</scope>
    <source>
        <strain evidence="6">cv. Nipponbare</strain>
    </source>
</reference>
<dbReference type="Pfam" id="PF08263">
    <property type="entry name" value="LRRNT_2"/>
    <property type="match status" value="1"/>
</dbReference>
<dbReference type="SMR" id="A0A0N7KFP1"/>
<dbReference type="FunCoup" id="A0A0N7KFP1">
    <property type="interactions" value="1"/>
</dbReference>
<organism evidence="5 6">
    <name type="scientific">Oryza sativa subsp. japonica</name>
    <name type="common">Rice</name>
    <dbReference type="NCBI Taxonomy" id="39947"/>
    <lineage>
        <taxon>Eukaryota</taxon>
        <taxon>Viridiplantae</taxon>
        <taxon>Streptophyta</taxon>
        <taxon>Embryophyta</taxon>
        <taxon>Tracheophyta</taxon>
        <taxon>Spermatophyta</taxon>
        <taxon>Magnoliopsida</taxon>
        <taxon>Liliopsida</taxon>
        <taxon>Poales</taxon>
        <taxon>Poaceae</taxon>
        <taxon>BOP clade</taxon>
        <taxon>Oryzoideae</taxon>
        <taxon>Oryzeae</taxon>
        <taxon>Oryzinae</taxon>
        <taxon>Oryza</taxon>
        <taxon>Oryza sativa</taxon>
    </lineage>
</organism>
<feature type="domain" description="Leucine-rich repeat-containing N-terminal plant-type" evidence="4">
    <location>
        <begin position="60"/>
        <end position="97"/>
    </location>
</feature>
<dbReference type="STRING" id="39947.A0A0N7KFP1"/>
<proteinExistence type="predicted"/>
<dbReference type="InterPro" id="IPR013210">
    <property type="entry name" value="LRR_N_plant-typ"/>
</dbReference>
<evidence type="ECO:0000259" key="4">
    <source>
        <dbReference type="Pfam" id="PF08263"/>
    </source>
</evidence>
<reference evidence="6" key="1">
    <citation type="journal article" date="2005" name="Nature">
        <title>The map-based sequence of the rice genome.</title>
        <authorList>
            <consortium name="International rice genome sequencing project (IRGSP)"/>
            <person name="Matsumoto T."/>
            <person name="Wu J."/>
            <person name="Kanamori H."/>
            <person name="Katayose Y."/>
            <person name="Fujisawa M."/>
            <person name="Namiki N."/>
            <person name="Mizuno H."/>
            <person name="Yamamoto K."/>
            <person name="Antonio B.A."/>
            <person name="Baba T."/>
            <person name="Sakata K."/>
            <person name="Nagamura Y."/>
            <person name="Aoki H."/>
            <person name="Arikawa K."/>
            <person name="Arita K."/>
            <person name="Bito T."/>
            <person name="Chiden Y."/>
            <person name="Fujitsuka N."/>
            <person name="Fukunaka R."/>
            <person name="Hamada M."/>
            <person name="Harada C."/>
            <person name="Hayashi A."/>
            <person name="Hijishita S."/>
            <person name="Honda M."/>
            <person name="Hosokawa S."/>
            <person name="Ichikawa Y."/>
            <person name="Idonuma A."/>
            <person name="Iijima M."/>
            <person name="Ikeda M."/>
            <person name="Ikeno M."/>
            <person name="Ito K."/>
            <person name="Ito S."/>
            <person name="Ito T."/>
            <person name="Ito Y."/>
            <person name="Ito Y."/>
            <person name="Iwabuchi A."/>
            <person name="Kamiya K."/>
            <person name="Karasawa W."/>
            <person name="Kurita K."/>
            <person name="Katagiri S."/>
            <person name="Kikuta A."/>
            <person name="Kobayashi H."/>
            <person name="Kobayashi N."/>
            <person name="Machita K."/>
            <person name="Maehara T."/>
            <person name="Masukawa M."/>
            <person name="Mizubayashi T."/>
            <person name="Mukai Y."/>
            <person name="Nagasaki H."/>
            <person name="Nagata Y."/>
            <person name="Naito S."/>
            <person name="Nakashima M."/>
            <person name="Nakama Y."/>
            <person name="Nakamichi Y."/>
            <person name="Nakamura M."/>
            <person name="Meguro A."/>
            <person name="Negishi M."/>
            <person name="Ohta I."/>
            <person name="Ohta T."/>
            <person name="Okamoto M."/>
            <person name="Ono N."/>
            <person name="Saji S."/>
            <person name="Sakaguchi M."/>
            <person name="Sakai K."/>
            <person name="Shibata M."/>
            <person name="Shimokawa T."/>
            <person name="Song J."/>
            <person name="Takazaki Y."/>
            <person name="Terasawa K."/>
            <person name="Tsugane M."/>
            <person name="Tsuji K."/>
            <person name="Ueda S."/>
            <person name="Waki K."/>
            <person name="Yamagata H."/>
            <person name="Yamamoto M."/>
            <person name="Yamamoto S."/>
            <person name="Yamane H."/>
            <person name="Yoshiki S."/>
            <person name="Yoshihara R."/>
            <person name="Yukawa K."/>
            <person name="Zhong H."/>
            <person name="Yano M."/>
            <person name="Yuan Q."/>
            <person name="Ouyang S."/>
            <person name="Liu J."/>
            <person name="Jones K.M."/>
            <person name="Gansberger K."/>
            <person name="Moffat K."/>
            <person name="Hill J."/>
            <person name="Bera J."/>
            <person name="Fadrosh D."/>
            <person name="Jin S."/>
            <person name="Johri S."/>
            <person name="Kim M."/>
            <person name="Overton L."/>
            <person name="Reardon M."/>
            <person name="Tsitrin T."/>
            <person name="Vuong H."/>
            <person name="Weaver B."/>
            <person name="Ciecko A."/>
            <person name="Tallon L."/>
            <person name="Jackson J."/>
            <person name="Pai G."/>
            <person name="Aken S.V."/>
            <person name="Utterback T."/>
            <person name="Reidmuller S."/>
            <person name="Feldblyum T."/>
            <person name="Hsiao J."/>
            <person name="Zismann V."/>
            <person name="Iobst S."/>
            <person name="de Vazeille A.R."/>
            <person name="Buell C.R."/>
            <person name="Ying K."/>
            <person name="Li Y."/>
            <person name="Lu T."/>
            <person name="Huang Y."/>
            <person name="Zhao Q."/>
            <person name="Feng Q."/>
            <person name="Zhang L."/>
            <person name="Zhu J."/>
            <person name="Weng Q."/>
            <person name="Mu J."/>
            <person name="Lu Y."/>
            <person name="Fan D."/>
            <person name="Liu Y."/>
            <person name="Guan J."/>
            <person name="Zhang Y."/>
            <person name="Yu S."/>
            <person name="Liu X."/>
            <person name="Zhang Y."/>
            <person name="Hong G."/>
            <person name="Han B."/>
            <person name="Choisne N."/>
            <person name="Demange N."/>
            <person name="Orjeda G."/>
            <person name="Samain S."/>
            <person name="Cattolico L."/>
            <person name="Pelletier E."/>
            <person name="Couloux A."/>
            <person name="Segurens B."/>
            <person name="Wincker P."/>
            <person name="D'Hont A."/>
            <person name="Scarpelli C."/>
            <person name="Weissenbach J."/>
            <person name="Salanoubat M."/>
            <person name="Quetier F."/>
            <person name="Yu Y."/>
            <person name="Kim H.R."/>
            <person name="Rambo T."/>
            <person name="Currie J."/>
            <person name="Collura K."/>
            <person name="Luo M."/>
            <person name="Yang T."/>
            <person name="Ammiraju J.S.S."/>
            <person name="Engler F."/>
            <person name="Soderlund C."/>
            <person name="Wing R.A."/>
            <person name="Palmer L.E."/>
            <person name="de la Bastide M."/>
            <person name="Spiegel L."/>
            <person name="Nascimento L."/>
            <person name="Zutavern T."/>
            <person name="O'Shaughnessy A."/>
            <person name="Dike S."/>
            <person name="Dedhia N."/>
            <person name="Preston R."/>
            <person name="Balija V."/>
            <person name="McCombie W.R."/>
            <person name="Chow T."/>
            <person name="Chen H."/>
            <person name="Chung M."/>
            <person name="Chen C."/>
            <person name="Shaw J."/>
            <person name="Wu H."/>
            <person name="Hsiao K."/>
            <person name="Chao Y."/>
            <person name="Chu M."/>
            <person name="Cheng C."/>
            <person name="Hour A."/>
            <person name="Lee P."/>
            <person name="Lin S."/>
            <person name="Lin Y."/>
            <person name="Liou J."/>
            <person name="Liu S."/>
            <person name="Hsing Y."/>
            <person name="Raghuvanshi S."/>
            <person name="Mohanty A."/>
            <person name="Bharti A.K."/>
            <person name="Gaur A."/>
            <person name="Gupta V."/>
            <person name="Kumar D."/>
            <person name="Ravi V."/>
            <person name="Vij S."/>
            <person name="Kapur A."/>
            <person name="Khurana P."/>
            <person name="Khurana P."/>
            <person name="Khurana J.P."/>
            <person name="Tyagi A.K."/>
            <person name="Gaikwad K."/>
            <person name="Singh A."/>
            <person name="Dalal V."/>
            <person name="Srivastava S."/>
            <person name="Dixit A."/>
            <person name="Pal A.K."/>
            <person name="Ghazi I.A."/>
            <person name="Yadav M."/>
            <person name="Pandit A."/>
            <person name="Bhargava A."/>
            <person name="Sureshbabu K."/>
            <person name="Batra K."/>
            <person name="Sharma T.R."/>
            <person name="Mohapatra T."/>
            <person name="Singh N.K."/>
            <person name="Messing J."/>
            <person name="Nelson A.B."/>
            <person name="Fuks G."/>
            <person name="Kavchok S."/>
            <person name="Keizer G."/>
            <person name="Linton E."/>
            <person name="Llaca V."/>
            <person name="Song R."/>
            <person name="Tanyolac B."/>
            <person name="Young S."/>
            <person name="Ho-Il K."/>
            <person name="Hahn J.H."/>
            <person name="Sangsakoo G."/>
            <person name="Vanavichit A."/>
            <person name="de Mattos Luiz.A.T."/>
            <person name="Zimmer P.D."/>
            <person name="Malone G."/>
            <person name="Dellagostin O."/>
            <person name="de Oliveira A.C."/>
            <person name="Bevan M."/>
            <person name="Bancroft I."/>
            <person name="Minx P."/>
            <person name="Cordum H."/>
            <person name="Wilson R."/>
            <person name="Cheng Z."/>
            <person name="Jin W."/>
            <person name="Jiang J."/>
            <person name="Leong S.A."/>
            <person name="Iwama H."/>
            <person name="Gojobori T."/>
            <person name="Itoh T."/>
            <person name="Niimura Y."/>
            <person name="Fujii Y."/>
            <person name="Habara T."/>
            <person name="Sakai H."/>
            <person name="Sato Y."/>
            <person name="Wilson G."/>
            <person name="Kumar K."/>
            <person name="McCouch S."/>
            <person name="Juretic N."/>
            <person name="Hoen D."/>
            <person name="Wright S."/>
            <person name="Bruskiewich R."/>
            <person name="Bureau T."/>
            <person name="Miyao A."/>
            <person name="Hirochika H."/>
            <person name="Nishikawa T."/>
            <person name="Kadowaki K."/>
            <person name="Sugiura M."/>
            <person name="Burr B."/>
            <person name="Sasaki T."/>
        </authorList>
    </citation>
    <scope>NUCLEOTIDE SEQUENCE [LARGE SCALE GENOMIC DNA]</scope>
    <source>
        <strain evidence="6">cv. Nipponbare</strain>
    </source>
</reference>
<dbReference type="PaxDb" id="39947-A0A0N7KFP1"/>
<dbReference type="Gene3D" id="3.80.10.10">
    <property type="entry name" value="Ribonuclease Inhibitor"/>
    <property type="match status" value="2"/>
</dbReference>
<dbReference type="PANTHER" id="PTHR48060">
    <property type="entry name" value="DNA DAMAGE-REPAIR/TOLERATION PROTEIN DRT100"/>
    <property type="match status" value="1"/>
</dbReference>
<name>A0A0N7KFP1_ORYSJ</name>
<dbReference type="PANTHER" id="PTHR48060:SF21">
    <property type="entry name" value="L DOMAIN-LIKE PROTEIN"/>
    <property type="match status" value="1"/>
</dbReference>
<keyword evidence="1" id="KW-0433">Leucine-rich repeat</keyword>
<dbReference type="EMBL" id="AP014958">
    <property type="protein sequence ID" value="BAS79761.1"/>
    <property type="molecule type" value="Genomic_DNA"/>
</dbReference>
<dbReference type="InterPro" id="IPR032675">
    <property type="entry name" value="LRR_dom_sf"/>
</dbReference>
<evidence type="ECO:0000256" key="3">
    <source>
        <dbReference type="ARBA" id="ARBA00022737"/>
    </source>
</evidence>
<keyword evidence="3" id="KW-0677">Repeat</keyword>
<keyword evidence="6" id="KW-1185">Reference proteome</keyword>
<protein>
    <submittedName>
        <fullName evidence="5">Os02g0614966 protein</fullName>
    </submittedName>
</protein>
<sequence length="300" mass="32940">MFMRMFLAYPFQVITEIPSPYITKHTMVVPSALLLPLPLLLLCYGFGNIHCSPVHRSSIDLHSLLDFKQGISSDPNEALKSWNTSTHYCKWTGVMCTQTRPWRVSGLNLTGLSLGGQISSSLGNLTFLNYLDLSYNNFFGPLPLLNRLQQLKNLILGSNSLHGAIPVSLTNSSSLSYLDLSTNLLVGAIPANISLLSNLEYLDLDQNNLTGTVLQTIGDITSLEILYLFQNQLSGSIPDKIWQLPNLMQLVLGENNLSGGIPQTLHNISSLQRLGLEYNMLSKALPPNIGDALSNLEVLG</sequence>
<dbReference type="InParanoid" id="A0A0N7KFP1"/>
<dbReference type="PRINTS" id="PR00019">
    <property type="entry name" value="LEURICHRPT"/>
</dbReference>
<evidence type="ECO:0000256" key="1">
    <source>
        <dbReference type="ARBA" id="ARBA00022614"/>
    </source>
</evidence>
<dbReference type="Gramene" id="Os02t0614966-00">
    <property type="protein sequence ID" value="Os02t0614966-00"/>
    <property type="gene ID" value="Os02g0614966"/>
</dbReference>
<evidence type="ECO:0000313" key="5">
    <source>
        <dbReference type="EMBL" id="BAS79761.1"/>
    </source>
</evidence>
<dbReference type="InterPro" id="IPR001611">
    <property type="entry name" value="Leu-rich_rpt"/>
</dbReference>
<dbReference type="AlphaFoldDB" id="A0A0N7KFP1"/>
<dbReference type="SUPFAM" id="SSF52058">
    <property type="entry name" value="L domain-like"/>
    <property type="match status" value="1"/>
</dbReference>
<evidence type="ECO:0000313" key="6">
    <source>
        <dbReference type="Proteomes" id="UP000059680"/>
    </source>
</evidence>
<accession>A0A0N7KFP1</accession>
<dbReference type="GO" id="GO:0005886">
    <property type="term" value="C:plasma membrane"/>
    <property type="evidence" value="ECO:0000318"/>
    <property type="project" value="GO_Central"/>
</dbReference>